<feature type="non-terminal residue" evidence="17">
    <location>
        <position position="1"/>
    </location>
</feature>
<dbReference type="Pfam" id="PF26379">
    <property type="entry name" value="FimL_2nd"/>
    <property type="match status" value="1"/>
</dbReference>
<dbReference type="InterPro" id="IPR036641">
    <property type="entry name" value="HPT_dom_sf"/>
</dbReference>
<evidence type="ECO:0000259" key="13">
    <source>
        <dbReference type="PROSITE" id="PS50109"/>
    </source>
</evidence>
<dbReference type="PANTHER" id="PTHR43395">
    <property type="entry name" value="SENSOR HISTIDINE KINASE CHEA"/>
    <property type="match status" value="1"/>
</dbReference>
<dbReference type="SMART" id="SM00073">
    <property type="entry name" value="HPT"/>
    <property type="match status" value="2"/>
</dbReference>
<keyword evidence="18" id="KW-1185">Reference proteome</keyword>
<feature type="modified residue" description="4-aspartylphosphate" evidence="10">
    <location>
        <position position="1915"/>
    </location>
</feature>
<dbReference type="InterPro" id="IPR036890">
    <property type="entry name" value="HATPase_C_sf"/>
</dbReference>
<dbReference type="InterPro" id="IPR002545">
    <property type="entry name" value="CheW-lke_dom"/>
</dbReference>
<feature type="region of interest" description="Disordered" evidence="12">
    <location>
        <begin position="372"/>
        <end position="441"/>
    </location>
</feature>
<comment type="function">
    <text evidence="8">Involved in the transmission of sensory signals from the chemoreceptors to the flagellar motors. CheA is autophosphorylated; it can transfer its phosphate group to either CheB or CheY.</text>
</comment>
<dbReference type="SUPFAM" id="SSF50341">
    <property type="entry name" value="CheW-like"/>
    <property type="match status" value="1"/>
</dbReference>
<evidence type="ECO:0000256" key="3">
    <source>
        <dbReference type="ARBA" id="ARBA00021495"/>
    </source>
</evidence>
<dbReference type="CDD" id="cd00088">
    <property type="entry name" value="HPT"/>
    <property type="match status" value="2"/>
</dbReference>
<feature type="compositionally biased region" description="Low complexity" evidence="12">
    <location>
        <begin position="416"/>
        <end position="430"/>
    </location>
</feature>
<evidence type="ECO:0000256" key="7">
    <source>
        <dbReference type="ARBA" id="ARBA00023012"/>
    </source>
</evidence>
<dbReference type="eggNOG" id="COG0643">
    <property type="taxonomic scope" value="Bacteria"/>
</dbReference>
<protein>
    <recommendedName>
        <fullName evidence="3">Chemotaxis protein CheA</fullName>
        <ecNumber evidence="2">2.7.13.3</ecNumber>
    </recommendedName>
</protein>
<evidence type="ECO:0000256" key="1">
    <source>
        <dbReference type="ARBA" id="ARBA00000085"/>
    </source>
</evidence>
<dbReference type="CDD" id="cd17546">
    <property type="entry name" value="REC_hyHK_CKI1_RcsC-like"/>
    <property type="match status" value="1"/>
</dbReference>
<dbReference type="Gene3D" id="3.30.565.10">
    <property type="entry name" value="Histidine kinase-like ATPase, C-terminal domain"/>
    <property type="match status" value="1"/>
</dbReference>
<evidence type="ECO:0000256" key="2">
    <source>
        <dbReference type="ARBA" id="ARBA00012438"/>
    </source>
</evidence>
<organism evidence="17 18">
    <name type="scientific">Lysobacter defluvii IMMIB APB-9 = DSM 18482</name>
    <dbReference type="NCBI Taxonomy" id="1385515"/>
    <lineage>
        <taxon>Bacteria</taxon>
        <taxon>Pseudomonadati</taxon>
        <taxon>Pseudomonadota</taxon>
        <taxon>Gammaproteobacteria</taxon>
        <taxon>Lysobacterales</taxon>
        <taxon>Lysobacteraceae</taxon>
        <taxon>Novilysobacter</taxon>
    </lineage>
</organism>
<dbReference type="EMBL" id="AVBH01000073">
    <property type="protein sequence ID" value="KGO98510.1"/>
    <property type="molecule type" value="Genomic_DNA"/>
</dbReference>
<dbReference type="Pfam" id="PF02518">
    <property type="entry name" value="HATPase_c"/>
    <property type="match status" value="1"/>
</dbReference>
<dbReference type="InterPro" id="IPR008207">
    <property type="entry name" value="Sig_transdc_His_kin_Hpt_dom"/>
</dbReference>
<evidence type="ECO:0000256" key="4">
    <source>
        <dbReference type="ARBA" id="ARBA00022553"/>
    </source>
</evidence>
<evidence type="ECO:0000256" key="8">
    <source>
        <dbReference type="ARBA" id="ARBA00035100"/>
    </source>
</evidence>
<keyword evidence="11" id="KW-0175">Coiled coil</keyword>
<dbReference type="InterPro" id="IPR004105">
    <property type="entry name" value="CheA-like_dim"/>
</dbReference>
<dbReference type="InterPro" id="IPR001789">
    <property type="entry name" value="Sig_transdc_resp-reg_receiver"/>
</dbReference>
<dbReference type="Pfam" id="PF01584">
    <property type="entry name" value="CheW"/>
    <property type="match status" value="1"/>
</dbReference>
<dbReference type="GO" id="GO:0005737">
    <property type="term" value="C:cytoplasm"/>
    <property type="evidence" value="ECO:0007669"/>
    <property type="project" value="InterPro"/>
</dbReference>
<dbReference type="FunFam" id="3.30.565.10:FF:000016">
    <property type="entry name" value="Chemotaxis protein CheA, putative"/>
    <property type="match status" value="1"/>
</dbReference>
<dbReference type="SMART" id="SM01231">
    <property type="entry name" value="H-kinase_dim"/>
    <property type="match status" value="1"/>
</dbReference>
<dbReference type="SMART" id="SM00260">
    <property type="entry name" value="CheW"/>
    <property type="match status" value="1"/>
</dbReference>
<dbReference type="PROSITE" id="PS50110">
    <property type="entry name" value="RESPONSE_REGULATORY"/>
    <property type="match status" value="1"/>
</dbReference>
<feature type="coiled-coil region" evidence="11">
    <location>
        <begin position="1473"/>
        <end position="1507"/>
    </location>
</feature>
<dbReference type="STRING" id="1385515.GCA_000423325_01890"/>
<dbReference type="SMART" id="SM00448">
    <property type="entry name" value="REC"/>
    <property type="match status" value="1"/>
</dbReference>
<dbReference type="SUPFAM" id="SSF52172">
    <property type="entry name" value="CheY-like"/>
    <property type="match status" value="1"/>
</dbReference>
<accession>A0A0A0M621</accession>
<comment type="caution">
    <text evidence="17">The sequence shown here is derived from an EMBL/GenBank/DDBJ whole genome shotgun (WGS) entry which is preliminary data.</text>
</comment>
<dbReference type="InterPro" id="IPR051315">
    <property type="entry name" value="Bact_Chemotaxis_CheA"/>
</dbReference>
<feature type="compositionally biased region" description="Low complexity" evidence="12">
    <location>
        <begin position="376"/>
        <end position="393"/>
    </location>
</feature>
<dbReference type="Proteomes" id="UP000030003">
    <property type="component" value="Unassembled WGS sequence"/>
</dbReference>
<dbReference type="PANTHER" id="PTHR43395:SF8">
    <property type="entry name" value="HISTIDINE KINASE"/>
    <property type="match status" value="1"/>
</dbReference>
<keyword evidence="4 10" id="KW-0597">Phosphoprotein</keyword>
<dbReference type="Pfam" id="PF00072">
    <property type="entry name" value="Response_reg"/>
    <property type="match status" value="1"/>
</dbReference>
<feature type="coiled-coil region" evidence="11">
    <location>
        <begin position="803"/>
        <end position="1045"/>
    </location>
</feature>
<feature type="compositionally biased region" description="Low complexity" evidence="12">
    <location>
        <begin position="1060"/>
        <end position="1076"/>
    </location>
</feature>
<feature type="region of interest" description="Disordered" evidence="12">
    <location>
        <begin position="576"/>
        <end position="618"/>
    </location>
</feature>
<dbReference type="PROSITE" id="PS50851">
    <property type="entry name" value="CHEW"/>
    <property type="match status" value="1"/>
</dbReference>
<comment type="catalytic activity">
    <reaction evidence="1">
        <text>ATP + protein L-histidine = ADP + protein N-phospho-L-histidine.</text>
        <dbReference type="EC" id="2.7.13.3"/>
    </reaction>
</comment>
<feature type="domain" description="Histidine kinase" evidence="13">
    <location>
        <begin position="1488"/>
        <end position="1708"/>
    </location>
</feature>
<evidence type="ECO:0000256" key="6">
    <source>
        <dbReference type="ARBA" id="ARBA00022777"/>
    </source>
</evidence>
<evidence type="ECO:0000259" key="15">
    <source>
        <dbReference type="PROSITE" id="PS50851"/>
    </source>
</evidence>
<dbReference type="PRINTS" id="PR00344">
    <property type="entry name" value="BCTRLSENSOR"/>
</dbReference>
<evidence type="ECO:0000256" key="9">
    <source>
        <dbReference type="PROSITE-ProRule" id="PRU00110"/>
    </source>
</evidence>
<dbReference type="eggNOG" id="COG0784">
    <property type="taxonomic scope" value="Bacteria"/>
</dbReference>
<dbReference type="SUPFAM" id="SSF47226">
    <property type="entry name" value="Histidine-containing phosphotransfer domain, HPT domain"/>
    <property type="match status" value="4"/>
</dbReference>
<evidence type="ECO:0000313" key="18">
    <source>
        <dbReference type="Proteomes" id="UP000030003"/>
    </source>
</evidence>
<evidence type="ECO:0000259" key="14">
    <source>
        <dbReference type="PROSITE" id="PS50110"/>
    </source>
</evidence>
<feature type="modified residue" description="Phosphohistidine" evidence="9">
    <location>
        <position position="1205"/>
    </location>
</feature>
<feature type="modified residue" description="Phosphohistidine" evidence="9">
    <location>
        <position position="488"/>
    </location>
</feature>
<dbReference type="EC" id="2.7.13.3" evidence="2"/>
<dbReference type="SMART" id="SM00387">
    <property type="entry name" value="HATPase_c"/>
    <property type="match status" value="1"/>
</dbReference>
<keyword evidence="6" id="KW-0418">Kinase</keyword>
<dbReference type="GO" id="GO:0006935">
    <property type="term" value="P:chemotaxis"/>
    <property type="evidence" value="ECO:0007669"/>
    <property type="project" value="InterPro"/>
</dbReference>
<proteinExistence type="predicted"/>
<dbReference type="Gene3D" id="3.40.50.2300">
    <property type="match status" value="1"/>
</dbReference>
<feature type="region of interest" description="Disordered" evidence="12">
    <location>
        <begin position="1283"/>
        <end position="1338"/>
    </location>
</feature>
<evidence type="ECO:0000256" key="5">
    <source>
        <dbReference type="ARBA" id="ARBA00022679"/>
    </source>
</evidence>
<dbReference type="GO" id="GO:0000155">
    <property type="term" value="F:phosphorelay sensor kinase activity"/>
    <property type="evidence" value="ECO:0007669"/>
    <property type="project" value="InterPro"/>
</dbReference>
<evidence type="ECO:0000256" key="11">
    <source>
        <dbReference type="SAM" id="Coils"/>
    </source>
</evidence>
<evidence type="ECO:0000259" key="16">
    <source>
        <dbReference type="PROSITE" id="PS50894"/>
    </source>
</evidence>
<dbReference type="Gene3D" id="2.30.30.40">
    <property type="entry name" value="SH3 Domains"/>
    <property type="match status" value="1"/>
</dbReference>
<dbReference type="InterPro" id="IPR003594">
    <property type="entry name" value="HATPase_dom"/>
</dbReference>
<feature type="domain" description="HPt" evidence="16">
    <location>
        <begin position="1158"/>
        <end position="1262"/>
    </location>
</feature>
<dbReference type="PROSITE" id="PS50109">
    <property type="entry name" value="HIS_KIN"/>
    <property type="match status" value="1"/>
</dbReference>
<evidence type="ECO:0000256" key="10">
    <source>
        <dbReference type="PROSITE-ProRule" id="PRU00169"/>
    </source>
</evidence>
<feature type="domain" description="CheW-like" evidence="15">
    <location>
        <begin position="1710"/>
        <end position="1848"/>
    </location>
</feature>
<dbReference type="InterPro" id="IPR036061">
    <property type="entry name" value="CheW-like_dom_sf"/>
</dbReference>
<evidence type="ECO:0000313" key="17">
    <source>
        <dbReference type="EMBL" id="KGO98510.1"/>
    </source>
</evidence>
<dbReference type="InterPro" id="IPR011006">
    <property type="entry name" value="CheY-like_superfamily"/>
</dbReference>
<name>A0A0A0M621_9GAMM</name>
<feature type="domain" description="HPt" evidence="16">
    <location>
        <begin position="441"/>
        <end position="548"/>
    </location>
</feature>
<reference evidence="17 18" key="1">
    <citation type="submission" date="2013-08" db="EMBL/GenBank/DDBJ databases">
        <title>Genomic analysis of Lysobacter defluvii.</title>
        <authorList>
            <person name="Wang Q."/>
            <person name="Wang G."/>
        </authorList>
    </citation>
    <scope>NUCLEOTIDE SEQUENCE [LARGE SCALE GENOMIC DNA]</scope>
    <source>
        <strain evidence="17 18">IMMIB APB-9</strain>
    </source>
</reference>
<dbReference type="PROSITE" id="PS50894">
    <property type="entry name" value="HPT"/>
    <property type="match status" value="2"/>
</dbReference>
<dbReference type="Pfam" id="PF01627">
    <property type="entry name" value="Hpt"/>
    <property type="match status" value="3"/>
</dbReference>
<dbReference type="Gene3D" id="1.20.120.160">
    <property type="entry name" value="HPT domain"/>
    <property type="match status" value="3"/>
</dbReference>
<keyword evidence="5" id="KW-0808">Transferase</keyword>
<dbReference type="InterPro" id="IPR005467">
    <property type="entry name" value="His_kinase_dom"/>
</dbReference>
<feature type="region of interest" description="Disordered" evidence="12">
    <location>
        <begin position="1060"/>
        <end position="1101"/>
    </location>
</feature>
<sequence length="1989" mass="214802">AGALRDGALQPTRALRAAFSGVEREARRALADTGFSGQEANAEPTRQLLYHVAHSDGGHPALDRLRHTFELDAQLPSESEIEHARGSLSGRNRALLDTVSAAIKEDLLRVKDVLDLHLRTGQTGVEDLRPQVETLGRVSDTLGMMGLGVARGVVLQQRDAMHAIVAGNSPADEASLLDIAGALLYVDASLDEQVARLGLPDDRADADLMAAESRRVLEVVVREAIANFGDARQAFVAFVETGWDHAELAEIPRLLDEVGGALRILDLDSPAEYLLGIRRYIELELLGRRRVPNSRQLDTMADALASIEYYLEALREQRPNRDRILDIARQSLEALGYWPVPVPMAEGDSPVSLADRDGAAAALGMDLADAPEEAEAPAAAIEAGREASAAAVETRAEPGSMPGESAAAPSAQPSVTAGPAPSAAPEEPTGGRPPVGGFEHSADIDDDIREVFLEELDEEVANLGDLLQGWRDAPHDTEQVRSIRRIFHTLKGSGRLVGARALGEFSWKIENMLNRVLDGSRDASPAVVALVGQAHEVLPQFRAALAGTDPVTADLAAMEAVADRVAAGEEVRYEAPVAQAPVEDEPVTAPPPGEALEPGSAPAAAEQEVPGAAPEEEGVPASVDAVLLEILAAEAASHLSTIHGWLDRSAAVPQPADDALQRAIHTLNGALAMTEVPVITEITSPAEAYVRRLLASGQPATAEGVGAMEAVSEAVARTLATLESDQPRVPLFPGLAERMEALRDSLPPVRPSALEAGDGDDDAAAEAVIEAPAIVDIDMTGLGVEAGAGDVPVVEEDPAGVEAAGEEERLKAERLEAERLEAERLEAERLEAERLEAERLEAERLEAERLEAERLEAERLEAERLEAERLEAERLEAERLEAERLEAERLEAERLEAERLEAERLEAERLEAERLEAERLEAERLEAERLEAERLEAERLEAERLEAERLEAERLEAERLEAERLEAERLEAERLEAERAETERVEAEQLESALAAAMQLEARILEAERIEAERLESERLEAERLAAEEAEYARLEAEYAEADRIARERAAEIAAEIAADAGEEPSAAVAEPAAPQDEADDAVVAGEPPADELRADEGSVEQAPIDETPVDEAPIHVASIDESPTDEHPVEEVAIPVAASAGLAPLLRTEDPDAALDLEGLDPELVDIFVEEGKDLLDHSDGLLAELRADPDDREVLVGLQRDLHTLKGGARMAGIMEVGELGHSMESLLEAVVDQHQELGADGVPLLEAAFDRLHVMVSRVGDRQAIALPQALIDEFDARARGEKRSVPDPVQGTGADHAGPEEAPASQPGVQPGSGDVAAAQDEAEAPLQDAPAEPGEVAGIQEPATVIPAGETPVLPPLSPPVEPLATGFDDDDIAVRAPQEQVRIRADLLDRLVNYAGEVAIYRARLEQQLGAFRGAIAEMAATNTRIRDQLRRLEIETEAQIVARYQREGDQDDQSFDPLELDRFSDLQQLSRALAESAADQDSLQQTLDDLTRQYETLLLQQSRVSSELQEGLMRTRMVPFDNLLPRLRRVVRQASGELGKQVALKLDGTQGELDRNVLERMTAPLEHMLRNAVAHGIESPALRQRAGKPDEGTVTVSVRREGSEVVIEVADDGAGLDRAAIRRRGEERGLLRPDAVLADAQLDTLILEPGFSTASEVNRLAGRGVGMDVVASEVRQLGGALDIRSRPGEGTTFTLRLPQTLAVTQAVFVRVGETTFAVPIASVRGVGRIPREELLDAERRGRQATYSYGGDEYTVHDLGLLAGSAPVRAEGQLQMPLLLIRSGELHAAVTIDQVIGNREIVVKPVGPQVASIPGIFGATIMGDGRVVVILDVAPLVRRHAALPPAAAPQPAEDGRAVPLVMVVDDSVTMRKVTGRVLERHNMEVVTAKDGIDALDRLAERVPDLMLLDIEMPRMDGYELATQMKADPRLQQVPIVMITSRTGEKHRQRAMDLGVERYMGKPYQEPELMRNVYELLGIERHVH</sequence>
<dbReference type="InterPro" id="IPR004358">
    <property type="entry name" value="Sig_transdc_His_kin-like_C"/>
</dbReference>
<dbReference type="InterPro" id="IPR058661">
    <property type="entry name" value="FimL_2nd"/>
</dbReference>
<feature type="domain" description="Response regulatory" evidence="14">
    <location>
        <begin position="1866"/>
        <end position="1982"/>
    </location>
</feature>
<dbReference type="SUPFAM" id="SSF55874">
    <property type="entry name" value="ATPase domain of HSP90 chaperone/DNA topoisomerase II/histidine kinase"/>
    <property type="match status" value="1"/>
</dbReference>
<evidence type="ECO:0000256" key="12">
    <source>
        <dbReference type="SAM" id="MobiDB-lite"/>
    </source>
</evidence>
<gene>
    <name evidence="17" type="ORF">N791_14835</name>
</gene>
<keyword evidence="7" id="KW-0902">Two-component regulatory system</keyword>
<dbReference type="eggNOG" id="COG2198">
    <property type="taxonomic scope" value="Bacteria"/>
</dbReference>